<evidence type="ECO:0000313" key="1">
    <source>
        <dbReference type="EMBL" id="KAG8183796.1"/>
    </source>
</evidence>
<dbReference type="AlphaFoldDB" id="A0AAV6UKG8"/>
<comment type="caution">
    <text evidence="1">The sequence shown here is derived from an EMBL/GenBank/DDBJ whole genome shotgun (WGS) entry which is preliminary data.</text>
</comment>
<dbReference type="EMBL" id="JAFNEN010000404">
    <property type="protein sequence ID" value="KAG8183796.1"/>
    <property type="molecule type" value="Genomic_DNA"/>
</dbReference>
<organism evidence="1 2">
    <name type="scientific">Oedothorax gibbosus</name>
    <dbReference type="NCBI Taxonomy" id="931172"/>
    <lineage>
        <taxon>Eukaryota</taxon>
        <taxon>Metazoa</taxon>
        <taxon>Ecdysozoa</taxon>
        <taxon>Arthropoda</taxon>
        <taxon>Chelicerata</taxon>
        <taxon>Arachnida</taxon>
        <taxon>Araneae</taxon>
        <taxon>Araneomorphae</taxon>
        <taxon>Entelegynae</taxon>
        <taxon>Araneoidea</taxon>
        <taxon>Linyphiidae</taxon>
        <taxon>Erigoninae</taxon>
        <taxon>Oedothorax</taxon>
    </lineage>
</organism>
<protein>
    <submittedName>
        <fullName evidence="1">Uncharacterized protein</fullName>
    </submittedName>
</protein>
<reference evidence="1 2" key="1">
    <citation type="journal article" date="2022" name="Nat. Ecol. Evol.">
        <title>A masculinizing supergene underlies an exaggerated male reproductive morph in a spider.</title>
        <authorList>
            <person name="Hendrickx F."/>
            <person name="De Corte Z."/>
            <person name="Sonet G."/>
            <person name="Van Belleghem S.M."/>
            <person name="Kostlbacher S."/>
            <person name="Vangestel C."/>
        </authorList>
    </citation>
    <scope>NUCLEOTIDE SEQUENCE [LARGE SCALE GENOMIC DNA]</scope>
    <source>
        <strain evidence="1">W744_W776</strain>
    </source>
</reference>
<evidence type="ECO:0000313" key="2">
    <source>
        <dbReference type="Proteomes" id="UP000827092"/>
    </source>
</evidence>
<sequence>MIRMPWKFILEKFHQESRALTNQKTSYCRVRVFPPSRRTFPLALVSGTCQPQTILDKEVKWNSRTIL</sequence>
<accession>A0AAV6UKG8</accession>
<keyword evidence="2" id="KW-1185">Reference proteome</keyword>
<proteinExistence type="predicted"/>
<dbReference type="Proteomes" id="UP000827092">
    <property type="component" value="Unassembled WGS sequence"/>
</dbReference>
<gene>
    <name evidence="1" type="ORF">JTE90_002948</name>
</gene>
<name>A0AAV6UKG8_9ARAC</name>